<proteinExistence type="inferred from homology"/>
<dbReference type="Pfam" id="PF25828">
    <property type="entry name" value="CC_Cfap43"/>
    <property type="match status" value="1"/>
</dbReference>
<evidence type="ECO:0000256" key="4">
    <source>
        <dbReference type="ARBA" id="ARBA00022737"/>
    </source>
</evidence>
<dbReference type="EMBL" id="NNAY01001886">
    <property type="protein sequence ID" value="OXU22641.1"/>
    <property type="molecule type" value="Genomic_DNA"/>
</dbReference>
<accession>A0A232EWE2</accession>
<keyword evidence="11" id="KW-1185">Reference proteome</keyword>
<dbReference type="GO" id="GO:0003341">
    <property type="term" value="P:cilium movement"/>
    <property type="evidence" value="ECO:0007669"/>
    <property type="project" value="UniProtKB-ARBA"/>
</dbReference>
<keyword evidence="5" id="KW-0175">Coiled coil</keyword>
<evidence type="ECO:0000256" key="9">
    <source>
        <dbReference type="ARBA" id="ARBA00023662"/>
    </source>
</evidence>
<dbReference type="SUPFAM" id="SSF117289">
    <property type="entry name" value="Nucleoporin domain"/>
    <property type="match status" value="1"/>
</dbReference>
<organism evidence="10 11">
    <name type="scientific">Trichomalopsis sarcophagae</name>
    <dbReference type="NCBI Taxonomy" id="543379"/>
    <lineage>
        <taxon>Eukaryota</taxon>
        <taxon>Metazoa</taxon>
        <taxon>Ecdysozoa</taxon>
        <taxon>Arthropoda</taxon>
        <taxon>Hexapoda</taxon>
        <taxon>Insecta</taxon>
        <taxon>Pterygota</taxon>
        <taxon>Neoptera</taxon>
        <taxon>Endopterygota</taxon>
        <taxon>Hymenoptera</taxon>
        <taxon>Apocrita</taxon>
        <taxon>Proctotrupomorpha</taxon>
        <taxon>Chalcidoidea</taxon>
        <taxon>Pteromalidae</taxon>
        <taxon>Pteromalinae</taxon>
        <taxon>Trichomalopsis</taxon>
    </lineage>
</organism>
<dbReference type="OrthoDB" id="535167at2759"/>
<keyword evidence="6" id="KW-0206">Cytoskeleton</keyword>
<evidence type="ECO:0000256" key="6">
    <source>
        <dbReference type="ARBA" id="ARBA00023212"/>
    </source>
</evidence>
<comment type="caution">
    <text evidence="10">The sequence shown here is derived from an EMBL/GenBank/DDBJ whole genome shotgun (WGS) entry which is preliminary data.</text>
</comment>
<name>A0A232EWE2_9HYME</name>
<keyword evidence="2" id="KW-0963">Cytoplasm</keyword>
<protein>
    <recommendedName>
        <fullName evidence="9">Cilia- and flagella-associated protein 43</fullName>
    </recommendedName>
</protein>
<keyword evidence="7" id="KW-0966">Cell projection</keyword>
<dbReference type="PANTHER" id="PTHR14885">
    <property type="entry name" value="CILIA- AND FLAGELLA-ASSOCIATED PROTEIN 43-RELATED"/>
    <property type="match status" value="1"/>
</dbReference>
<evidence type="ECO:0000256" key="5">
    <source>
        <dbReference type="ARBA" id="ARBA00023054"/>
    </source>
</evidence>
<dbReference type="GO" id="GO:0005930">
    <property type="term" value="C:axoneme"/>
    <property type="evidence" value="ECO:0007669"/>
    <property type="project" value="UniProtKB-SubCell"/>
</dbReference>
<evidence type="ECO:0000256" key="2">
    <source>
        <dbReference type="ARBA" id="ARBA00022490"/>
    </source>
</evidence>
<evidence type="ECO:0000313" key="10">
    <source>
        <dbReference type="EMBL" id="OXU22641.1"/>
    </source>
</evidence>
<keyword evidence="3" id="KW-0853">WD repeat</keyword>
<sequence length="1634" mass="189524">MSSAVKGEEEVSWRSVWLRGGRISEVTWIGQDVLAWCSGLHVVFLDVLSSKIRLPRFTEDVGKVGVSCLSGHLSRRVFAFAEKNRKPRILVYAYPSMQRISECAKGTSQAYLATAFAGDYIVSVGSVPDFKLIVWSWRSGDKITSVETTIDDAGYYGQTLRVNFFTPTFIAQIGNTTGRLCTWHMTISGSSTAILNSFKISLPKKALVKDASWCPVTAIIDGQDTLAIVDRDGHIYLCRPNGDDLQRVVLSQRCGVCLEIEPAAICWHRGGIVLRTTFCQIRYYTKDEKGAWRKNWYSKSGHYPIALTSHPFRDDRVFYATREGHIVQIKFSVDRMDAEMAVRYFSGGRYKFVDMVHPWDEQIVAVEESKELAVIRVQEGVEVTRADLNVEGNIMTMVSHMEYPLIVVCSDVGEIVFVSLLCYDEPVVLGKYRIQSEALDLLKFSSSGRYLAACQKDEGICYLLNVSYAQPIEVLTRLETNTKIVDILLFDVQNNLQLYVLERSSKVASIGCKLSLYELSRNHELKKTPLAFNLKTFYKHLYYAFGEPNTFVGTPYLKKQLRFFKIEDRTDVACFDVKPTRHNVREVKIFTYKKWLITAGFDGLAVIRSDNLRSSYSVNLMTHHPRDSGVAKAILNDAGDLLIALGIDGSLVTVRRWNLEKPPQIDDGFKNLWEFGRTDFEDHKGIIAEYSNTLDKKLKEFLSDPTLAFVNYEGSDTLTWVQWKEQQRIEDEKKTASNEKQKILSKFLSLKNNVVRLLDKNEHFSQLDQLPISAFDLNKGLREKQTKAAKDDREDVRHQVESDCQERERVADWIQSKFWESQKVLAKSIFGIFDETEVTNYTICVEKIGLPDFFDFAQFARNIAKEITTYDTIYPWETYTPSELNAMFDKQLRVKKSDEIEKIGNLVGAEEDIDADDEEQRNRQLLEGMTTQHFIEPCAQYYSQFKLYAFSQILSDNRYIVEDCKRLRLYFNKLFEEMQSVKEREMNLARERIDRILYISYELWEMFQELVGQTFEYPEWRPKEKPGTIVRVTDAEISAALYVSPSQQELRDKQAAEEERQRIALLADDFRPRALQRMMDGVLEVRWEDLIKREPELPECLRLGRRLEDYSDEDTLAVGRYEQEMRNLDSERAKYRKILQMDYAKISEALAEGIGRFNSRLEDFHLLKMKVEAAIQQLNLRYVRYLARHVNRVDEFKADNEVKERIKEKQRLASTIAEDMKIVQSVEQELRNQYETLSAKDRYMEKKLKNEFPTLGKNAFTAITVQYKRRPRTVLKTTSSAEVLDLGKCIISMNKLPYLTPECSEYLKQLEILDVRPAALPQSVDASHWENLVALRRLKIDHELCQRAVWLDIESVTNNLAVYHRTLSQHKLDCDSLADHLRRSRADRIERELDAELQLVLKLGQTELDDSMRGNVHEDGSRALLITRAEIERVNDAIVDMGAKKLKAMQKSLEFRRGIAEEDWEHEILRTSLRHLGTELYYARMANVTREMREVLRRWKTGVKEDKTTQKMERDFEAVRSNAEKALKVWEIKLEQVGKEVARVLRKNRKMDRVITEMNVERCDMELKRDVEGETRQKDYRERVVKLTAERSAIIRKLLANYEELLEIRRVRDDLTCTSSLPVKILPEMSIVEE</sequence>
<evidence type="ECO:0000256" key="8">
    <source>
        <dbReference type="ARBA" id="ARBA00023605"/>
    </source>
</evidence>
<evidence type="ECO:0000256" key="3">
    <source>
        <dbReference type="ARBA" id="ARBA00022574"/>
    </source>
</evidence>
<reference evidence="10 11" key="1">
    <citation type="journal article" date="2017" name="Curr. Biol.">
        <title>The Evolution of Venom by Co-option of Single-Copy Genes.</title>
        <authorList>
            <person name="Martinson E.O."/>
            <person name="Mrinalini"/>
            <person name="Kelkar Y.D."/>
            <person name="Chang C.H."/>
            <person name="Werren J.H."/>
        </authorList>
    </citation>
    <scope>NUCLEOTIDE SEQUENCE [LARGE SCALE GENOMIC DNA]</scope>
    <source>
        <strain evidence="10 11">Alberta</strain>
        <tissue evidence="10">Whole body</tissue>
    </source>
</reference>
<dbReference type="Proteomes" id="UP000215335">
    <property type="component" value="Unassembled WGS sequence"/>
</dbReference>
<dbReference type="SUPFAM" id="SSF50978">
    <property type="entry name" value="WD40 repeat-like"/>
    <property type="match status" value="1"/>
</dbReference>
<comment type="subcellular location">
    <subcellularLocation>
        <location evidence="1">Cytoplasm</location>
        <location evidence="1">Cytoskeleton</location>
        <location evidence="1">Cilium axoneme</location>
    </subcellularLocation>
</comment>
<dbReference type="GO" id="GO:0060271">
    <property type="term" value="P:cilium assembly"/>
    <property type="evidence" value="ECO:0007669"/>
    <property type="project" value="TreeGrafter"/>
</dbReference>
<dbReference type="PANTHER" id="PTHR14885:SF1">
    <property type="entry name" value="CILIA- AND FLAGELLA-ASSOCIATED PROTEIN 43"/>
    <property type="match status" value="1"/>
</dbReference>
<evidence type="ECO:0000256" key="7">
    <source>
        <dbReference type="ARBA" id="ARBA00023273"/>
    </source>
</evidence>
<comment type="similarity">
    <text evidence="8">Belongs to the CFAP43 family.</text>
</comment>
<dbReference type="InterPro" id="IPR036322">
    <property type="entry name" value="WD40_repeat_dom_sf"/>
</dbReference>
<dbReference type="Gene3D" id="2.130.10.10">
    <property type="entry name" value="YVTN repeat-like/Quinoprotein amine dehydrogenase"/>
    <property type="match status" value="2"/>
</dbReference>
<gene>
    <name evidence="10" type="ORF">TSAR_000772</name>
</gene>
<evidence type="ECO:0000313" key="11">
    <source>
        <dbReference type="Proteomes" id="UP000215335"/>
    </source>
</evidence>
<evidence type="ECO:0000256" key="1">
    <source>
        <dbReference type="ARBA" id="ARBA00004430"/>
    </source>
</evidence>
<dbReference type="InterPro" id="IPR015943">
    <property type="entry name" value="WD40/YVTN_repeat-like_dom_sf"/>
</dbReference>
<keyword evidence="4" id="KW-0677">Repeat</keyword>